<proteinExistence type="predicted"/>
<sequence>MCKTTLKFQKLGLAGGGGAAGPSSVEPVVLPVQQLMADAAERCPRRWTNGWQSDMLTVVAEVLCQSGQGQAGCRQTLAGH</sequence>
<keyword evidence="1" id="KW-1185">Reference proteome</keyword>
<evidence type="ECO:0000313" key="1">
    <source>
        <dbReference type="Proteomes" id="UP000887572"/>
    </source>
</evidence>
<evidence type="ECO:0000313" key="2">
    <source>
        <dbReference type="WBParaSite" id="Gr19_v10_g13040.t1"/>
    </source>
</evidence>
<dbReference type="WBParaSite" id="Gr19_v10_g13040.t1">
    <property type="protein sequence ID" value="Gr19_v10_g13040.t1"/>
    <property type="gene ID" value="Gr19_v10_g13040"/>
</dbReference>
<organism evidence="1 2">
    <name type="scientific">Globodera rostochiensis</name>
    <name type="common">Golden nematode worm</name>
    <name type="synonym">Heterodera rostochiensis</name>
    <dbReference type="NCBI Taxonomy" id="31243"/>
    <lineage>
        <taxon>Eukaryota</taxon>
        <taxon>Metazoa</taxon>
        <taxon>Ecdysozoa</taxon>
        <taxon>Nematoda</taxon>
        <taxon>Chromadorea</taxon>
        <taxon>Rhabditida</taxon>
        <taxon>Tylenchina</taxon>
        <taxon>Tylenchomorpha</taxon>
        <taxon>Tylenchoidea</taxon>
        <taxon>Heteroderidae</taxon>
        <taxon>Heteroderinae</taxon>
        <taxon>Globodera</taxon>
    </lineage>
</organism>
<dbReference type="AlphaFoldDB" id="A0A914H3Y8"/>
<dbReference type="Proteomes" id="UP000887572">
    <property type="component" value="Unplaced"/>
</dbReference>
<reference evidence="2" key="1">
    <citation type="submission" date="2022-11" db="UniProtKB">
        <authorList>
            <consortium name="WormBaseParasite"/>
        </authorList>
    </citation>
    <scope>IDENTIFICATION</scope>
</reference>
<accession>A0A914H3Y8</accession>
<name>A0A914H3Y8_GLORO</name>
<protein>
    <submittedName>
        <fullName evidence="2">Uncharacterized protein</fullName>
    </submittedName>
</protein>